<feature type="transmembrane region" description="Helical" evidence="1">
    <location>
        <begin position="169"/>
        <end position="188"/>
    </location>
</feature>
<evidence type="ECO:0008006" key="4">
    <source>
        <dbReference type="Google" id="ProtNLM"/>
    </source>
</evidence>
<name>A0ABS2A7T4_9ACTN</name>
<accession>A0ABS2A7T4</accession>
<sequence>MNNGTAAMMRSLAWDLGLPVVTYYALHALGASDTSALLAGTLAAGVRLGWVALRARTLSPFSAVMAAVFGVGLVFTLLTGDPRWMLIKHSIMSAAIGLVFLGTALSGRPFTLAAQQSFQPKRAEELSHAYATNPHMRHGHRVASVVWGAGLLTEALLRAVLVYTLPIDVMVGLSTALTVVTFGALMAWNARYIAKHRPQPAPEPALAAA</sequence>
<keyword evidence="1" id="KW-0812">Transmembrane</keyword>
<evidence type="ECO:0000313" key="2">
    <source>
        <dbReference type="EMBL" id="MBM2615903.1"/>
    </source>
</evidence>
<dbReference type="Proteomes" id="UP000632138">
    <property type="component" value="Unassembled WGS sequence"/>
</dbReference>
<reference evidence="2 3" key="1">
    <citation type="submission" date="2021-01" db="EMBL/GenBank/DDBJ databases">
        <title>Actinoplanes sp. nov. LDG1-06 isolated from lichen.</title>
        <authorList>
            <person name="Saeng-In P."/>
            <person name="Phongsopitanun W."/>
            <person name="Kanchanasin P."/>
            <person name="Yuki M."/>
            <person name="Kudo T."/>
            <person name="Ohkuma M."/>
            <person name="Tanasupawat S."/>
        </authorList>
    </citation>
    <scope>NUCLEOTIDE SEQUENCE [LARGE SCALE GENOMIC DNA]</scope>
    <source>
        <strain evidence="2 3">LDG1-06</strain>
    </source>
</reference>
<comment type="caution">
    <text evidence="2">The sequence shown here is derived from an EMBL/GenBank/DDBJ whole genome shotgun (WGS) entry which is preliminary data.</text>
</comment>
<proteinExistence type="predicted"/>
<keyword evidence="1" id="KW-1133">Transmembrane helix</keyword>
<keyword evidence="1" id="KW-0472">Membrane</keyword>
<protein>
    <recommendedName>
        <fullName evidence="4">DUF3159 domain-containing protein</fullName>
    </recommendedName>
</protein>
<dbReference type="NCBIfam" id="NF041646">
    <property type="entry name" value="VC0807_fam"/>
    <property type="match status" value="1"/>
</dbReference>
<evidence type="ECO:0000313" key="3">
    <source>
        <dbReference type="Proteomes" id="UP000632138"/>
    </source>
</evidence>
<feature type="transmembrane region" description="Helical" evidence="1">
    <location>
        <begin position="86"/>
        <end position="105"/>
    </location>
</feature>
<feature type="transmembrane region" description="Helical" evidence="1">
    <location>
        <begin position="36"/>
        <end position="53"/>
    </location>
</feature>
<dbReference type="RefSeq" id="WP_203375748.1">
    <property type="nucleotide sequence ID" value="NZ_JAENHP010000002.1"/>
</dbReference>
<gene>
    <name evidence="2" type="ORF">JIG36_10080</name>
</gene>
<feature type="transmembrane region" description="Helical" evidence="1">
    <location>
        <begin position="142"/>
        <end position="163"/>
    </location>
</feature>
<dbReference type="EMBL" id="JAENHP010000002">
    <property type="protein sequence ID" value="MBM2615903.1"/>
    <property type="molecule type" value="Genomic_DNA"/>
</dbReference>
<evidence type="ECO:0000256" key="1">
    <source>
        <dbReference type="SAM" id="Phobius"/>
    </source>
</evidence>
<feature type="transmembrane region" description="Helical" evidence="1">
    <location>
        <begin position="60"/>
        <end position="80"/>
    </location>
</feature>
<organism evidence="2 3">
    <name type="scientific">Paractinoplanes ovalisporus</name>
    <dbReference type="NCBI Taxonomy" id="2810368"/>
    <lineage>
        <taxon>Bacteria</taxon>
        <taxon>Bacillati</taxon>
        <taxon>Actinomycetota</taxon>
        <taxon>Actinomycetes</taxon>
        <taxon>Micromonosporales</taxon>
        <taxon>Micromonosporaceae</taxon>
        <taxon>Paractinoplanes</taxon>
    </lineage>
</organism>
<keyword evidence="3" id="KW-1185">Reference proteome</keyword>